<evidence type="ECO:0000313" key="11">
    <source>
        <dbReference type="Proteomes" id="UP000295830"/>
    </source>
</evidence>
<dbReference type="AlphaFoldDB" id="A0A4V3EQE5"/>
<evidence type="ECO:0000313" key="10">
    <source>
        <dbReference type="EMBL" id="TDT41548.1"/>
    </source>
</evidence>
<dbReference type="SUPFAM" id="SSF103473">
    <property type="entry name" value="MFS general substrate transporter"/>
    <property type="match status" value="1"/>
</dbReference>
<dbReference type="Proteomes" id="UP000295830">
    <property type="component" value="Unassembled WGS sequence"/>
</dbReference>
<keyword evidence="5 8" id="KW-0812">Transmembrane</keyword>
<gene>
    <name evidence="10" type="ORF">DES49_1644</name>
</gene>
<proteinExistence type="predicted"/>
<feature type="transmembrane region" description="Helical" evidence="8">
    <location>
        <begin position="135"/>
        <end position="154"/>
    </location>
</feature>
<feature type="transmembrane region" description="Helical" evidence="8">
    <location>
        <begin position="204"/>
        <end position="225"/>
    </location>
</feature>
<evidence type="ECO:0000256" key="8">
    <source>
        <dbReference type="SAM" id="Phobius"/>
    </source>
</evidence>
<feature type="domain" description="Major facilitator superfamily associated" evidence="9">
    <location>
        <begin position="9"/>
        <end position="363"/>
    </location>
</feature>
<keyword evidence="6 8" id="KW-1133">Transmembrane helix</keyword>
<keyword evidence="11" id="KW-1185">Reference proteome</keyword>
<organism evidence="10 11">
    <name type="scientific">Halospina denitrificans</name>
    <dbReference type="NCBI Taxonomy" id="332522"/>
    <lineage>
        <taxon>Bacteria</taxon>
        <taxon>Pseudomonadati</taxon>
        <taxon>Pseudomonadota</taxon>
        <taxon>Gammaproteobacteria</taxon>
        <taxon>Halospina</taxon>
    </lineage>
</organism>
<evidence type="ECO:0000256" key="7">
    <source>
        <dbReference type="ARBA" id="ARBA00023136"/>
    </source>
</evidence>
<dbReference type="PANTHER" id="PTHR23522">
    <property type="entry name" value="BLL5896 PROTEIN"/>
    <property type="match status" value="1"/>
</dbReference>
<evidence type="ECO:0000259" key="9">
    <source>
        <dbReference type="Pfam" id="PF12832"/>
    </source>
</evidence>
<comment type="caution">
    <text evidence="10">The sequence shown here is derived from an EMBL/GenBank/DDBJ whole genome shotgun (WGS) entry which is preliminary data.</text>
</comment>
<evidence type="ECO:0000256" key="1">
    <source>
        <dbReference type="ARBA" id="ARBA00004429"/>
    </source>
</evidence>
<feature type="transmembrane region" description="Helical" evidence="8">
    <location>
        <begin position="330"/>
        <end position="352"/>
    </location>
</feature>
<dbReference type="GO" id="GO:0030395">
    <property type="term" value="F:lactose binding"/>
    <property type="evidence" value="ECO:0007669"/>
    <property type="project" value="TreeGrafter"/>
</dbReference>
<dbReference type="InterPro" id="IPR026032">
    <property type="entry name" value="HcaT-like"/>
</dbReference>
<dbReference type="Pfam" id="PF12832">
    <property type="entry name" value="MFS_1_like"/>
    <property type="match status" value="1"/>
</dbReference>
<evidence type="ECO:0000256" key="2">
    <source>
        <dbReference type="ARBA" id="ARBA00022448"/>
    </source>
</evidence>
<sequence length="393" mass="43600">MAPSGLSVYWRLSNLYLWFFAALGVLMPYWALYLQDQGFAYLEIALLMATIQGTKIIAPNLWGWLGDRSGQRLRLIRMGSMLALLCFAFVLLRPGFWGLLLVMLSFSFFWNAVLPLFEVITLHNLGSDARRYGRVRLWGSIGFIGSVAGFGALLEWLPVSILPWLVLPLFMALFLASFGVRDEPRTRRQPHHGPVTAILKKPEVWSFFILNFMLQASHGPYYTFFSIHLEQIGYGKFSIGTLWALGVLAEVGLFLVMHKVLARFPMRTIMLCAAILTAFRWLVIAEFSAILWILLGAQLLHAASYAALHAASIHYIHAHFGEGHQGQGQALYSGLTYGAGGATGAALAGLMVEWESTVLAFQMGAGAMLIGVLAAWIWMRPNPEHAYAGSRAG</sequence>
<feature type="transmembrane region" description="Helical" evidence="8">
    <location>
        <begin position="98"/>
        <end position="123"/>
    </location>
</feature>
<dbReference type="InterPro" id="IPR024989">
    <property type="entry name" value="MFS_assoc_dom"/>
</dbReference>
<feature type="transmembrane region" description="Helical" evidence="8">
    <location>
        <begin position="12"/>
        <end position="33"/>
    </location>
</feature>
<dbReference type="PANTHER" id="PTHR23522:SF10">
    <property type="entry name" value="3-PHENYLPROPIONIC ACID TRANSPORTER-RELATED"/>
    <property type="match status" value="1"/>
</dbReference>
<evidence type="ECO:0000256" key="6">
    <source>
        <dbReference type="ARBA" id="ARBA00022989"/>
    </source>
</evidence>
<dbReference type="OrthoDB" id="9150135at2"/>
<keyword evidence="3" id="KW-1003">Cell membrane</keyword>
<dbReference type="RefSeq" id="WP_133735908.1">
    <property type="nucleotide sequence ID" value="NZ_SOAX01000003.1"/>
</dbReference>
<dbReference type="EMBL" id="SOAX01000003">
    <property type="protein sequence ID" value="TDT41548.1"/>
    <property type="molecule type" value="Genomic_DNA"/>
</dbReference>
<evidence type="ECO:0000256" key="5">
    <source>
        <dbReference type="ARBA" id="ARBA00022692"/>
    </source>
</evidence>
<dbReference type="GO" id="GO:0005886">
    <property type="term" value="C:plasma membrane"/>
    <property type="evidence" value="ECO:0007669"/>
    <property type="project" value="UniProtKB-SubCell"/>
</dbReference>
<reference evidence="10 11" key="1">
    <citation type="submission" date="2019-03" db="EMBL/GenBank/DDBJ databases">
        <title>Genomic Encyclopedia of Type Strains, Phase IV (KMG-IV): sequencing the most valuable type-strain genomes for metagenomic binning, comparative biology and taxonomic classification.</title>
        <authorList>
            <person name="Goeker M."/>
        </authorList>
    </citation>
    <scope>NUCLEOTIDE SEQUENCE [LARGE SCALE GENOMIC DNA]</scope>
    <source>
        <strain evidence="10 11">DSM 15505</strain>
    </source>
</reference>
<keyword evidence="7 8" id="KW-0472">Membrane</keyword>
<feature type="transmembrane region" description="Helical" evidence="8">
    <location>
        <begin position="358"/>
        <end position="378"/>
    </location>
</feature>
<evidence type="ECO:0000256" key="3">
    <source>
        <dbReference type="ARBA" id="ARBA00022475"/>
    </source>
</evidence>
<dbReference type="PIRSF" id="PIRSF004925">
    <property type="entry name" value="HcaT"/>
    <property type="match status" value="1"/>
</dbReference>
<keyword evidence="4" id="KW-0997">Cell inner membrane</keyword>
<feature type="transmembrane region" description="Helical" evidence="8">
    <location>
        <begin position="160"/>
        <end position="180"/>
    </location>
</feature>
<feature type="transmembrane region" description="Helical" evidence="8">
    <location>
        <begin position="269"/>
        <end position="293"/>
    </location>
</feature>
<feature type="transmembrane region" description="Helical" evidence="8">
    <location>
        <begin position="39"/>
        <end position="63"/>
    </location>
</feature>
<keyword evidence="2" id="KW-0813">Transport</keyword>
<accession>A0A4V3EQE5</accession>
<dbReference type="NCBIfam" id="NF037955">
    <property type="entry name" value="mfs"/>
    <property type="match status" value="1"/>
</dbReference>
<name>A0A4V3EQE5_9GAMM</name>
<dbReference type="Gene3D" id="1.20.1250.20">
    <property type="entry name" value="MFS general substrate transporter like domains"/>
    <property type="match status" value="2"/>
</dbReference>
<protein>
    <submittedName>
        <fullName evidence="10">PPP family 3-phenylpropionic acid transporter</fullName>
    </submittedName>
</protein>
<dbReference type="GO" id="GO:0015528">
    <property type="term" value="F:lactose:proton symporter activity"/>
    <property type="evidence" value="ECO:0007669"/>
    <property type="project" value="TreeGrafter"/>
</dbReference>
<dbReference type="InterPro" id="IPR036259">
    <property type="entry name" value="MFS_trans_sf"/>
</dbReference>
<comment type="subcellular location">
    <subcellularLocation>
        <location evidence="1">Cell inner membrane</location>
        <topology evidence="1">Multi-pass membrane protein</topology>
    </subcellularLocation>
</comment>
<feature type="transmembrane region" description="Helical" evidence="8">
    <location>
        <begin position="237"/>
        <end position="257"/>
    </location>
</feature>
<feature type="transmembrane region" description="Helical" evidence="8">
    <location>
        <begin position="75"/>
        <end position="92"/>
    </location>
</feature>
<evidence type="ECO:0000256" key="4">
    <source>
        <dbReference type="ARBA" id="ARBA00022519"/>
    </source>
</evidence>